<sequence length="153" mass="17964">MVLAKNKSGWKLLEYIDIKEIDINKYTNVTGAFAILKIKDKYVLGYNNWRKQWEFPAGHIEEGETPRCAAERELLEETHQRNSNLIFKGLAKVSDAKGYIRYQAIFCCEQEELYEFIKNDDDEMDKILLWDMVENIGYIDEVDLKIVQISCND</sequence>
<accession>A0ACB5RB13</accession>
<name>A0ACB5RB13_9CLOT</name>
<proteinExistence type="predicted"/>
<keyword evidence="2" id="KW-1185">Reference proteome</keyword>
<organism evidence="1 2">
    <name type="scientific">Inconstantimicrobium mannanitabidum</name>
    <dbReference type="NCBI Taxonomy" id="1604901"/>
    <lineage>
        <taxon>Bacteria</taxon>
        <taxon>Bacillati</taxon>
        <taxon>Bacillota</taxon>
        <taxon>Clostridia</taxon>
        <taxon>Eubacteriales</taxon>
        <taxon>Clostridiaceae</taxon>
        <taxon>Inconstantimicrobium</taxon>
    </lineage>
</organism>
<evidence type="ECO:0000313" key="1">
    <source>
        <dbReference type="EMBL" id="GKX66389.1"/>
    </source>
</evidence>
<dbReference type="EMBL" id="BROD01000001">
    <property type="protein sequence ID" value="GKX66389.1"/>
    <property type="molecule type" value="Genomic_DNA"/>
</dbReference>
<dbReference type="Proteomes" id="UP001058074">
    <property type="component" value="Unassembled WGS sequence"/>
</dbReference>
<gene>
    <name evidence="1" type="ORF">rsdtw13_16470</name>
</gene>
<comment type="caution">
    <text evidence="1">The sequence shown here is derived from an EMBL/GenBank/DDBJ whole genome shotgun (WGS) entry which is preliminary data.</text>
</comment>
<evidence type="ECO:0000313" key="2">
    <source>
        <dbReference type="Proteomes" id="UP001058074"/>
    </source>
</evidence>
<protein>
    <submittedName>
        <fullName evidence="1">Uncharacterized protein</fullName>
    </submittedName>
</protein>
<reference evidence="1" key="1">
    <citation type="journal article" date="2025" name="Int. J. Syst. Evol. Microbiol.">
        <title>Inconstantimicrobium mannanitabidum sp. nov., a novel member of the family Clostridiaceae isolated from anoxic soil under the treatment of reductive soil disinfestation.</title>
        <authorList>
            <person name="Ueki A."/>
            <person name="Tonouchi A."/>
            <person name="Honma S."/>
            <person name="Kaku N."/>
            <person name="Ueki K."/>
        </authorList>
    </citation>
    <scope>NUCLEOTIDE SEQUENCE</scope>
    <source>
        <strain evidence="1">TW13</strain>
    </source>
</reference>